<organism evidence="4 5">
    <name type="scientific">Caldimonas mangrovi</name>
    <dbReference type="NCBI Taxonomy" id="2944811"/>
    <lineage>
        <taxon>Bacteria</taxon>
        <taxon>Pseudomonadati</taxon>
        <taxon>Pseudomonadota</taxon>
        <taxon>Betaproteobacteria</taxon>
        <taxon>Burkholderiales</taxon>
        <taxon>Sphaerotilaceae</taxon>
        <taxon>Caldimonas</taxon>
    </lineage>
</organism>
<evidence type="ECO:0000259" key="3">
    <source>
        <dbReference type="Pfam" id="PF04717"/>
    </source>
</evidence>
<comment type="caution">
    <text evidence="4">The sequence shown here is derived from an EMBL/GenBank/DDBJ whole genome shotgun (WGS) entry which is preliminary data.</text>
</comment>
<dbReference type="Gene3D" id="2.40.50.230">
    <property type="entry name" value="Gp5 N-terminal domain"/>
    <property type="match status" value="1"/>
</dbReference>
<dbReference type="InterPro" id="IPR006533">
    <property type="entry name" value="T6SS_Vgr_RhsGE"/>
</dbReference>
<dbReference type="InterPro" id="IPR006531">
    <property type="entry name" value="Gp5/Vgr_OB"/>
</dbReference>
<dbReference type="EMBL" id="JAMKFE010000040">
    <property type="protein sequence ID" value="MCM5682999.1"/>
    <property type="molecule type" value="Genomic_DNA"/>
</dbReference>
<feature type="non-terminal residue" evidence="4">
    <location>
        <position position="1"/>
    </location>
</feature>
<evidence type="ECO:0000256" key="2">
    <source>
        <dbReference type="SAM" id="MobiDB-lite"/>
    </source>
</evidence>
<gene>
    <name evidence="4" type="ORF">M8A51_26135</name>
</gene>
<name>A0ABT0YXE3_9BURK</name>
<dbReference type="SUPFAM" id="SSF69255">
    <property type="entry name" value="gp5 N-terminal domain-like"/>
    <property type="match status" value="1"/>
</dbReference>
<dbReference type="Pfam" id="PF04717">
    <property type="entry name" value="Phage_base_V"/>
    <property type="match status" value="1"/>
</dbReference>
<dbReference type="Gene3D" id="3.55.50.10">
    <property type="entry name" value="Baseplate protein-like domains"/>
    <property type="match status" value="1"/>
</dbReference>
<sequence>GISFTAETRLYELTGSAAVSGLLVESFSAREALNELFEYRISVLASSAHVELPALLGQQASLAISLADGGRTTRSGVIVQAAALQSDGGLARYELVVRPWLAALQLTSRSQSFIDKSLIEIVEAVFQPYAGLAAWRWSEEVAGFLAPVSPRHYCNQFRETDYAFVSRVLAEQGIGWRCEEDEAAPRGHRIVFFADSVALPEDESSAAGGGIRYHRASSQEDSDAVQAYTQAHRLHPAAASVQAWDYAAKRSHAASVPTRALAQHAPRLEHYEPAGSLDHHGGASHFAAAHHARVQIEALEAWHQRHEGLSTVRSLRPGTRFTLLDAPLGPGHSARQLVTAVTHAGINNLPKELNDAIAQRLGPAGFVHPLPAEVRAQAQASGYGNHFQCLDAERPWRPRLQDDTGARLNPKPTVLGPQSATVVGPHGQTQPQGADEIYTDRWGRIQVQFHWQAHASHPSASAHSIWVRVAQPYAGPGMGLQFIPRIGQEVLVDFEELDIDRPLVKAAFYNGKGEAGVPATPGGSPAEADTSAYALSSDHRPSAQGNQSGGNAPAWHGGAPGPQAQSNPAA</sequence>
<dbReference type="Gene3D" id="4.10.220.110">
    <property type="match status" value="1"/>
</dbReference>
<proteinExistence type="inferred from homology"/>
<dbReference type="Proteomes" id="UP001165541">
    <property type="component" value="Unassembled WGS sequence"/>
</dbReference>
<evidence type="ECO:0000313" key="4">
    <source>
        <dbReference type="EMBL" id="MCM5682999.1"/>
    </source>
</evidence>
<dbReference type="InterPro" id="IPR037026">
    <property type="entry name" value="Vgr_OB-fold_dom_sf"/>
</dbReference>
<protein>
    <submittedName>
        <fullName evidence="4">Type VI secretion system Vgr family protein</fullName>
    </submittedName>
</protein>
<evidence type="ECO:0000313" key="5">
    <source>
        <dbReference type="Proteomes" id="UP001165541"/>
    </source>
</evidence>
<feature type="region of interest" description="Disordered" evidence="2">
    <location>
        <begin position="513"/>
        <end position="570"/>
    </location>
</feature>
<dbReference type="SUPFAM" id="SSF69279">
    <property type="entry name" value="Phage tail proteins"/>
    <property type="match status" value="2"/>
</dbReference>
<dbReference type="RefSeq" id="WP_251781554.1">
    <property type="nucleotide sequence ID" value="NZ_JAMKFE010000040.1"/>
</dbReference>
<dbReference type="NCBIfam" id="TIGR01646">
    <property type="entry name" value="vgr_GE"/>
    <property type="match status" value="1"/>
</dbReference>
<feature type="domain" description="Gp5/Type VI secretion system Vgr protein OB-fold" evidence="3">
    <location>
        <begin position="439"/>
        <end position="509"/>
    </location>
</feature>
<comment type="similarity">
    <text evidence="1">Belongs to the VgrG protein family.</text>
</comment>
<dbReference type="NCBIfam" id="TIGR03361">
    <property type="entry name" value="VI_Rhs_Vgr"/>
    <property type="match status" value="1"/>
</dbReference>
<dbReference type="Pfam" id="PF05954">
    <property type="entry name" value="Phage_GPD"/>
    <property type="match status" value="1"/>
</dbReference>
<dbReference type="InterPro" id="IPR017847">
    <property type="entry name" value="T6SS_RhsGE_Vgr_subset"/>
</dbReference>
<accession>A0ABT0YXE3</accession>
<evidence type="ECO:0000256" key="1">
    <source>
        <dbReference type="ARBA" id="ARBA00005558"/>
    </source>
</evidence>
<feature type="region of interest" description="Disordered" evidence="2">
    <location>
        <begin position="406"/>
        <end position="432"/>
    </location>
</feature>
<keyword evidence="5" id="KW-1185">Reference proteome</keyword>
<dbReference type="Gene3D" id="2.30.110.50">
    <property type="match status" value="1"/>
</dbReference>
<feature type="compositionally biased region" description="Polar residues" evidence="2">
    <location>
        <begin position="416"/>
        <end position="432"/>
    </location>
</feature>
<reference evidence="4" key="1">
    <citation type="submission" date="2022-05" db="EMBL/GenBank/DDBJ databases">
        <title>Schlegelella sp. nov., isolated from mangrove soil.</title>
        <authorList>
            <person name="Liu Y."/>
            <person name="Ge X."/>
            <person name="Liu W."/>
        </authorList>
    </citation>
    <scope>NUCLEOTIDE SEQUENCE</scope>
    <source>
        <strain evidence="4">S2-27</strain>
    </source>
</reference>
<feature type="non-terminal residue" evidence="4">
    <location>
        <position position="570"/>
    </location>
</feature>